<comment type="caution">
    <text evidence="1">The sequence shown here is derived from an EMBL/GenBank/DDBJ whole genome shotgun (WGS) entry which is preliminary data.</text>
</comment>
<gene>
    <name evidence="1" type="ORF">PYW07_000558</name>
</gene>
<sequence>MDLYSKLAKSMEDLGTTFTARMDTYEKELKNVSSNEVTHKTIASLSRDFMEFKCLIWKTMSALKTQMELLTVGLDRHEMASRRQVLILHGLAEQKDEDHTSQAVLTIKDKMKIVNISSSDISSCHRLGADSSKPRPLLIRFNSHNLRSEVWRSKTLLKGSGLVISGFLTRPRHDVFINARKHFGVKRCWTSEGKIVILLPDKSRRRIESAAELQQLVSLFPVASNTTSSEKTSRRQAK</sequence>
<reference evidence="1" key="1">
    <citation type="submission" date="2023-03" db="EMBL/GenBank/DDBJ databases">
        <title>Chromosome-level genomes of two armyworms, Mythimna separata and Mythimna loreyi, provide insights into the biosynthesis and reception of sex pheromones.</title>
        <authorList>
            <person name="Zhao H."/>
        </authorList>
    </citation>
    <scope>NUCLEOTIDE SEQUENCE</scope>
    <source>
        <strain evidence="1">BeijingLab</strain>
        <tissue evidence="1">Pupa</tissue>
    </source>
</reference>
<protein>
    <submittedName>
        <fullName evidence="1">Uncharacterized protein</fullName>
    </submittedName>
</protein>
<organism evidence="1 2">
    <name type="scientific">Mythimna separata</name>
    <name type="common">Oriental armyworm</name>
    <name type="synonym">Pseudaletia separata</name>
    <dbReference type="NCBI Taxonomy" id="271217"/>
    <lineage>
        <taxon>Eukaryota</taxon>
        <taxon>Metazoa</taxon>
        <taxon>Ecdysozoa</taxon>
        <taxon>Arthropoda</taxon>
        <taxon>Hexapoda</taxon>
        <taxon>Insecta</taxon>
        <taxon>Pterygota</taxon>
        <taxon>Neoptera</taxon>
        <taxon>Endopterygota</taxon>
        <taxon>Lepidoptera</taxon>
        <taxon>Glossata</taxon>
        <taxon>Ditrysia</taxon>
        <taxon>Noctuoidea</taxon>
        <taxon>Noctuidae</taxon>
        <taxon>Noctuinae</taxon>
        <taxon>Hadenini</taxon>
        <taxon>Mythimna</taxon>
    </lineage>
</organism>
<name>A0AAD7Z339_MYTSE</name>
<evidence type="ECO:0000313" key="1">
    <source>
        <dbReference type="EMBL" id="KAJ8737287.1"/>
    </source>
</evidence>
<evidence type="ECO:0000313" key="2">
    <source>
        <dbReference type="Proteomes" id="UP001231518"/>
    </source>
</evidence>
<accession>A0AAD7Z339</accession>
<keyword evidence="2" id="KW-1185">Reference proteome</keyword>
<dbReference type="Proteomes" id="UP001231518">
    <property type="component" value="Chromosome 1"/>
</dbReference>
<proteinExistence type="predicted"/>
<dbReference type="AlphaFoldDB" id="A0AAD7Z339"/>
<dbReference type="EMBL" id="JARGEI010000001">
    <property type="protein sequence ID" value="KAJ8737287.1"/>
    <property type="molecule type" value="Genomic_DNA"/>
</dbReference>